<reference evidence="2" key="1">
    <citation type="submission" date="2022-11" db="UniProtKB">
        <authorList>
            <consortium name="WormBaseParasite"/>
        </authorList>
    </citation>
    <scope>IDENTIFICATION</scope>
</reference>
<evidence type="ECO:0000313" key="2">
    <source>
        <dbReference type="WBParaSite" id="PEQ_0001099401-mRNA-1"/>
    </source>
</evidence>
<accession>A0A914S1H7</accession>
<proteinExistence type="predicted"/>
<evidence type="ECO:0000313" key="1">
    <source>
        <dbReference type="Proteomes" id="UP000887564"/>
    </source>
</evidence>
<dbReference type="WBParaSite" id="PEQ_0001099401-mRNA-1">
    <property type="protein sequence ID" value="PEQ_0001099401-mRNA-1"/>
    <property type="gene ID" value="PEQ_0001099401"/>
</dbReference>
<dbReference type="Proteomes" id="UP000887564">
    <property type="component" value="Unplaced"/>
</dbReference>
<dbReference type="AlphaFoldDB" id="A0A914S1H7"/>
<sequence>MEPAICSSMANRSQQRIRISKTKGAECRKDRCSNQKAMMGSQKLPIQEQQDMRTMTHISLV</sequence>
<keyword evidence="1" id="KW-1185">Reference proteome</keyword>
<organism evidence="1 2">
    <name type="scientific">Parascaris equorum</name>
    <name type="common">Equine roundworm</name>
    <dbReference type="NCBI Taxonomy" id="6256"/>
    <lineage>
        <taxon>Eukaryota</taxon>
        <taxon>Metazoa</taxon>
        <taxon>Ecdysozoa</taxon>
        <taxon>Nematoda</taxon>
        <taxon>Chromadorea</taxon>
        <taxon>Rhabditida</taxon>
        <taxon>Spirurina</taxon>
        <taxon>Ascaridomorpha</taxon>
        <taxon>Ascaridoidea</taxon>
        <taxon>Ascarididae</taxon>
        <taxon>Parascaris</taxon>
    </lineage>
</organism>
<protein>
    <submittedName>
        <fullName evidence="2">Uncharacterized protein</fullName>
    </submittedName>
</protein>
<name>A0A914S1H7_PAREQ</name>